<dbReference type="EMBL" id="WWVW01000012">
    <property type="protein sequence ID" value="MZL77241.1"/>
    <property type="molecule type" value="Genomic_DNA"/>
</dbReference>
<name>A0ABW9X527_9FIRM</name>
<dbReference type="Proteomes" id="UP000452293">
    <property type="component" value="Unassembled WGS sequence"/>
</dbReference>
<proteinExistence type="predicted"/>
<organism evidence="1 2">
    <name type="scientific">Blautia massiliensis</name>
    <name type="common">ex Durand et al. 2017</name>
    <dbReference type="NCBI Taxonomy" id="1737424"/>
    <lineage>
        <taxon>Bacteria</taxon>
        <taxon>Bacillati</taxon>
        <taxon>Bacillota</taxon>
        <taxon>Clostridia</taxon>
        <taxon>Lachnospirales</taxon>
        <taxon>Lachnospiraceae</taxon>
        <taxon>Blautia</taxon>
    </lineage>
</organism>
<evidence type="ECO:0000313" key="2">
    <source>
        <dbReference type="Proteomes" id="UP000452293"/>
    </source>
</evidence>
<comment type="caution">
    <text evidence="1">The sequence shown here is derived from an EMBL/GenBank/DDBJ whole genome shotgun (WGS) entry which is preliminary data.</text>
</comment>
<sequence length="122" mass="14234">MSWKHYNTETKKIEVVRTLVGDMEQFGAIVMAEDTWNVILQVSERVPWSKQSRMNTFVDDLLLILERKENETGDPFISRPYNYIIHIALDPDAQKDTALISVQRKSTYEFVCKDISIPLKEL</sequence>
<reference evidence="1 2" key="1">
    <citation type="journal article" date="2019" name="Nat. Med.">
        <title>A library of human gut bacterial isolates paired with longitudinal multiomics data enables mechanistic microbiome research.</title>
        <authorList>
            <person name="Poyet M."/>
            <person name="Groussin M."/>
            <person name="Gibbons S.M."/>
            <person name="Avila-Pacheco J."/>
            <person name="Jiang X."/>
            <person name="Kearney S.M."/>
            <person name="Perrotta A.R."/>
            <person name="Berdy B."/>
            <person name="Zhao S."/>
            <person name="Lieberman T.D."/>
            <person name="Swanson P.K."/>
            <person name="Smith M."/>
            <person name="Roesemann S."/>
            <person name="Alexander J.E."/>
            <person name="Rich S.A."/>
            <person name="Livny J."/>
            <person name="Vlamakis H."/>
            <person name="Clish C."/>
            <person name="Bullock K."/>
            <person name="Deik A."/>
            <person name="Scott J."/>
            <person name="Pierce K.A."/>
            <person name="Xavier R.J."/>
            <person name="Alm E.J."/>
        </authorList>
    </citation>
    <scope>NUCLEOTIDE SEQUENCE [LARGE SCALE GENOMIC DNA]</scope>
    <source>
        <strain evidence="1 2">BIOML-A1</strain>
    </source>
</reference>
<accession>A0ABW9X527</accession>
<evidence type="ECO:0000313" key="1">
    <source>
        <dbReference type="EMBL" id="MZL77241.1"/>
    </source>
</evidence>
<protein>
    <submittedName>
        <fullName evidence="1">Uncharacterized protein</fullName>
    </submittedName>
</protein>
<gene>
    <name evidence="1" type="ORF">GT718_07670</name>
</gene>
<keyword evidence="2" id="KW-1185">Reference proteome</keyword>